<gene>
    <name evidence="2" type="ORF">AMATHDRAFT_46450</name>
</gene>
<reference evidence="2 3" key="1">
    <citation type="submission" date="2014-02" db="EMBL/GenBank/DDBJ databases">
        <title>Transposable element dynamics among asymbiotic and ectomycorrhizal Amanita fungi.</title>
        <authorList>
            <consortium name="DOE Joint Genome Institute"/>
            <person name="Hess J."/>
            <person name="Skrede I."/>
            <person name="Wolfe B."/>
            <person name="LaButti K."/>
            <person name="Ohm R.A."/>
            <person name="Grigoriev I.V."/>
            <person name="Pringle A."/>
        </authorList>
    </citation>
    <scope>NUCLEOTIDE SEQUENCE [LARGE SCALE GENOMIC DNA]</scope>
    <source>
        <strain evidence="2 3">SKay4041</strain>
    </source>
</reference>
<evidence type="ECO:0000313" key="2">
    <source>
        <dbReference type="EMBL" id="PFH52331.1"/>
    </source>
</evidence>
<evidence type="ECO:0000256" key="1">
    <source>
        <dbReference type="SAM" id="MobiDB-lite"/>
    </source>
</evidence>
<organism evidence="2 3">
    <name type="scientific">Amanita thiersii Skay4041</name>
    <dbReference type="NCBI Taxonomy" id="703135"/>
    <lineage>
        <taxon>Eukaryota</taxon>
        <taxon>Fungi</taxon>
        <taxon>Dikarya</taxon>
        <taxon>Basidiomycota</taxon>
        <taxon>Agaricomycotina</taxon>
        <taxon>Agaricomycetes</taxon>
        <taxon>Agaricomycetidae</taxon>
        <taxon>Agaricales</taxon>
        <taxon>Pluteineae</taxon>
        <taxon>Amanitaceae</taxon>
        <taxon>Amanita</taxon>
    </lineage>
</organism>
<dbReference type="OrthoDB" id="3032312at2759"/>
<dbReference type="Proteomes" id="UP000242287">
    <property type="component" value="Unassembled WGS sequence"/>
</dbReference>
<name>A0A2A9NVK6_9AGAR</name>
<protein>
    <submittedName>
        <fullName evidence="2">Uncharacterized protein</fullName>
    </submittedName>
</protein>
<keyword evidence="3" id="KW-1185">Reference proteome</keyword>
<sequence length="275" mass="30565">MTGLYYTYPLNAVRDFDDFPWYHSPTLSNNHKAAKTQWKAVMDDEEYSTRYDYTAWSPWETQAVDPYVMAPPAFRMRSPAGESSYNRRPAIPPPEQPSLKMTFANYPYLQPLDETIEDSCAELQIPPSWMSSSPCYSSSPSVSSDTTSSSSPSLLSPTVHVQQPLVLHQPRPCRRIPIISLSQLASACDEIDPTSSQTSTLELSPLPLKYLDFDLDPSCNESSSVGAQKLTSQLPASNTSVAYNINMGPVDQGSILKRTIWCSCGCMKYVATPIH</sequence>
<evidence type="ECO:0000313" key="3">
    <source>
        <dbReference type="Proteomes" id="UP000242287"/>
    </source>
</evidence>
<dbReference type="EMBL" id="KZ301980">
    <property type="protein sequence ID" value="PFH52331.1"/>
    <property type="molecule type" value="Genomic_DNA"/>
</dbReference>
<feature type="region of interest" description="Disordered" evidence="1">
    <location>
        <begin position="136"/>
        <end position="156"/>
    </location>
</feature>
<proteinExistence type="predicted"/>
<accession>A0A2A9NVK6</accession>
<dbReference type="AlphaFoldDB" id="A0A2A9NVK6"/>